<dbReference type="PROSITE" id="PS00543">
    <property type="entry name" value="HLYD_FAMILY"/>
    <property type="match status" value="1"/>
</dbReference>
<keyword evidence="4 9" id="KW-1003">Cell membrane</keyword>
<keyword evidence="6 9" id="KW-0812">Transmembrane</keyword>
<evidence type="ECO:0000256" key="2">
    <source>
        <dbReference type="ARBA" id="ARBA00009477"/>
    </source>
</evidence>
<comment type="caution">
    <text evidence="13">The sequence shown here is derived from an EMBL/GenBank/DDBJ whole genome shotgun (WGS) entry which is preliminary data.</text>
</comment>
<keyword evidence="3 9" id="KW-0813">Transport</keyword>
<evidence type="ECO:0000256" key="1">
    <source>
        <dbReference type="ARBA" id="ARBA00004377"/>
    </source>
</evidence>
<keyword evidence="7 9" id="KW-1133">Transmembrane helix</keyword>
<dbReference type="GO" id="GO:0005886">
    <property type="term" value="C:plasma membrane"/>
    <property type="evidence" value="ECO:0007669"/>
    <property type="project" value="UniProtKB-SubCell"/>
</dbReference>
<evidence type="ECO:0000256" key="5">
    <source>
        <dbReference type="ARBA" id="ARBA00022519"/>
    </source>
</evidence>
<evidence type="ECO:0000313" key="14">
    <source>
        <dbReference type="Proteomes" id="UP000004827"/>
    </source>
</evidence>
<evidence type="ECO:0000256" key="3">
    <source>
        <dbReference type="ARBA" id="ARBA00022448"/>
    </source>
</evidence>
<dbReference type="PANTHER" id="PTHR30386">
    <property type="entry name" value="MEMBRANE FUSION SUBUNIT OF EMRAB-TOLC MULTIDRUG EFFLUX PUMP"/>
    <property type="match status" value="1"/>
</dbReference>
<dbReference type="GO" id="GO:0009306">
    <property type="term" value="P:protein secretion"/>
    <property type="evidence" value="ECO:0007669"/>
    <property type="project" value="InterPro"/>
</dbReference>
<proteinExistence type="inferred from homology"/>
<comment type="similarity">
    <text evidence="2 9">Belongs to the membrane fusion protein (MFP) (TC 8.A.1) family.</text>
</comment>
<evidence type="ECO:0000256" key="10">
    <source>
        <dbReference type="SAM" id="Coils"/>
    </source>
</evidence>
<reference evidence="13 14" key="1">
    <citation type="journal article" date="2009" name="BMC Evol. Biol.">
        <title>Genomic taxonomy of Vibrios.</title>
        <authorList>
            <person name="Thompson C.C."/>
            <person name="Vicente A.C."/>
            <person name="Souza R.C."/>
            <person name="Vasconcelos A.T."/>
            <person name="Vesth T."/>
            <person name="Alves N.Jr."/>
            <person name="Ussery D.W."/>
            <person name="Iida T."/>
            <person name="Thompson F.L."/>
        </authorList>
    </citation>
    <scope>NUCLEOTIDE SEQUENCE [LARGE SCALE GENOMIC DNA]</scope>
    <source>
        <strain evidence="13 14">VM603</strain>
    </source>
</reference>
<evidence type="ECO:0000256" key="4">
    <source>
        <dbReference type="ARBA" id="ARBA00022475"/>
    </source>
</evidence>
<evidence type="ECO:0000256" key="8">
    <source>
        <dbReference type="ARBA" id="ARBA00023136"/>
    </source>
</evidence>
<sequence length="454" mass="51168">MISLLNKYWCKAKYSSSNYHEKYEYLPAYLEIIERPPSPYATTSALSIAILMVAAIVWAIVGKLDIHASATGQVIVSSRSKVIEPFVQGEVAEILVKEGERVNEGETLISLNPVGALAERTRILQKLDYTRLEISRYQNLLSGEIAETLHVIQIGTPQMYEASFAALKADWNEIQAQLASIEAEINVNQTSQQAISREIIVLKAVLSNVEERLLARKKLAQTNSIARMEVLDLEKELLDTQRARHQLESHLEIKRSEEHQLIDGRETYRAGVQKEQRNQLKQLLAQNAELEQELIKANEVLRQMVIKSPVNGTVQQLKVNTLGGVVQPAEELMTIVPHDALLEVEVHLLNKDVGFVFTDQYVEIKVDTFPYTKYGTLSGQIIHVSRDAIKDQNLGMVFPARIALDTDLITIDGEHIPLQPGMSVVAEIKTGNRKIIEYLLTPLQQYQSEAMRER</sequence>
<dbReference type="PANTHER" id="PTHR30386:SF27">
    <property type="entry name" value="MEMBRANE FUSION PROTEIN (MFP) FAMILY PROTEIN"/>
    <property type="match status" value="1"/>
</dbReference>
<dbReference type="InterPro" id="IPR058639">
    <property type="entry name" value="BSH_YknX-like"/>
</dbReference>
<dbReference type="SUPFAM" id="SSF111369">
    <property type="entry name" value="HlyD-like secretion proteins"/>
    <property type="match status" value="1"/>
</dbReference>
<dbReference type="InterPro" id="IPR010129">
    <property type="entry name" value="T1SS_HlyD"/>
</dbReference>
<feature type="domain" description="YknX-like barrel-sandwich hybrid" evidence="11">
    <location>
        <begin position="88"/>
        <end position="335"/>
    </location>
</feature>
<dbReference type="InterPro" id="IPR058982">
    <property type="entry name" value="Beta-barrel_AprE"/>
</dbReference>
<name>D2YCN0_VIBMI</name>
<evidence type="ECO:0000259" key="11">
    <source>
        <dbReference type="Pfam" id="PF25984"/>
    </source>
</evidence>
<feature type="transmembrane region" description="Helical" evidence="9">
    <location>
        <begin position="40"/>
        <end position="61"/>
    </location>
</feature>
<keyword evidence="10" id="KW-0175">Coiled coil</keyword>
<dbReference type="InterPro" id="IPR050739">
    <property type="entry name" value="MFP"/>
</dbReference>
<evidence type="ECO:0000256" key="6">
    <source>
        <dbReference type="ARBA" id="ARBA00022692"/>
    </source>
</evidence>
<accession>D2YCN0</accession>
<evidence type="ECO:0000259" key="12">
    <source>
        <dbReference type="Pfam" id="PF26002"/>
    </source>
</evidence>
<dbReference type="Gene3D" id="1.10.287.470">
    <property type="entry name" value="Helix hairpin bin"/>
    <property type="match status" value="1"/>
</dbReference>
<dbReference type="Gene3D" id="2.40.50.100">
    <property type="match status" value="1"/>
</dbReference>
<feature type="domain" description="AprE-like beta-barrel" evidence="12">
    <location>
        <begin position="342"/>
        <end position="431"/>
    </location>
</feature>
<evidence type="ECO:0000256" key="7">
    <source>
        <dbReference type="ARBA" id="ARBA00022989"/>
    </source>
</evidence>
<organism evidence="13 14">
    <name type="scientific">Vibrio mimicus VM603</name>
    <dbReference type="NCBI Taxonomy" id="671074"/>
    <lineage>
        <taxon>Bacteria</taxon>
        <taxon>Pseudomonadati</taxon>
        <taxon>Pseudomonadota</taxon>
        <taxon>Gammaproteobacteria</taxon>
        <taxon>Vibrionales</taxon>
        <taxon>Vibrionaceae</taxon>
        <taxon>Vibrio</taxon>
    </lineage>
</organism>
<gene>
    <name evidence="13" type="primary">lktD</name>
    <name evidence="13" type="ORF">VMB_12770</name>
</gene>
<dbReference type="RefSeq" id="WP_000624522.1">
    <property type="nucleotide sequence ID" value="NZ_ACYU01000047.1"/>
</dbReference>
<dbReference type="EMBL" id="ACYU01000047">
    <property type="protein sequence ID" value="EEW07481.1"/>
    <property type="molecule type" value="Genomic_DNA"/>
</dbReference>
<protein>
    <recommendedName>
        <fullName evidence="9">Membrane fusion protein (MFP) family protein</fullName>
    </recommendedName>
</protein>
<dbReference type="Pfam" id="PF25984">
    <property type="entry name" value="BSH_YknX"/>
    <property type="match status" value="1"/>
</dbReference>
<evidence type="ECO:0000313" key="13">
    <source>
        <dbReference type="EMBL" id="EEW07481.1"/>
    </source>
</evidence>
<keyword evidence="5 9" id="KW-0997">Cell inner membrane</keyword>
<feature type="coiled-coil region" evidence="10">
    <location>
        <begin position="230"/>
        <end position="307"/>
    </location>
</feature>
<dbReference type="InterPro" id="IPR006144">
    <property type="entry name" value="Secretion_HlyD_CS"/>
</dbReference>
<comment type="subcellular location">
    <subcellularLocation>
        <location evidence="1 9">Cell inner membrane</location>
        <topology evidence="1 9">Single-pass membrane protein</topology>
    </subcellularLocation>
</comment>
<dbReference type="PRINTS" id="PR01490">
    <property type="entry name" value="RTXTOXIND"/>
</dbReference>
<keyword evidence="8 9" id="KW-0472">Membrane</keyword>
<dbReference type="Pfam" id="PF26002">
    <property type="entry name" value="Beta-barrel_AprE"/>
    <property type="match status" value="1"/>
</dbReference>
<dbReference type="Proteomes" id="UP000004827">
    <property type="component" value="Unassembled WGS sequence"/>
</dbReference>
<dbReference type="Gene3D" id="2.40.30.170">
    <property type="match status" value="1"/>
</dbReference>
<dbReference type="NCBIfam" id="TIGR01843">
    <property type="entry name" value="type_I_hlyD"/>
    <property type="match status" value="1"/>
</dbReference>
<dbReference type="AlphaFoldDB" id="D2YCN0"/>
<evidence type="ECO:0000256" key="9">
    <source>
        <dbReference type="RuleBase" id="RU365093"/>
    </source>
</evidence>